<dbReference type="AlphaFoldDB" id="C4J2S8"/>
<proteinExistence type="evidence at transcript level"/>
<keyword evidence="1" id="KW-0732">Signal</keyword>
<evidence type="ECO:0000313" key="2">
    <source>
        <dbReference type="EMBL" id="ACR35478.1"/>
    </source>
</evidence>
<reference evidence="2" key="1">
    <citation type="journal article" date="2009" name="PLoS Genet.">
        <title>Sequencing, mapping, and analysis of 27,455 maize full-length cDNAs.</title>
        <authorList>
            <person name="Soderlund C."/>
            <person name="Descour A."/>
            <person name="Kudrna D."/>
            <person name="Bomhoff M."/>
            <person name="Boyd L."/>
            <person name="Currie J."/>
            <person name="Angelova A."/>
            <person name="Collura K."/>
            <person name="Wissotski M."/>
            <person name="Ashley E."/>
            <person name="Morrow D."/>
            <person name="Fernandes J."/>
            <person name="Walbot V."/>
            <person name="Yu Y."/>
        </authorList>
    </citation>
    <scope>NUCLEOTIDE SEQUENCE</scope>
    <source>
        <strain evidence="2">B73</strain>
    </source>
</reference>
<protein>
    <submittedName>
        <fullName evidence="2">Uncharacterized protein</fullName>
    </submittedName>
</protein>
<name>C4J2S8_MAIZE</name>
<dbReference type="EMBL" id="BT085125">
    <property type="protein sequence ID" value="ACR35478.1"/>
    <property type="molecule type" value="mRNA"/>
</dbReference>
<dbReference type="PROSITE" id="PS51257">
    <property type="entry name" value="PROKAR_LIPOPROTEIN"/>
    <property type="match status" value="1"/>
</dbReference>
<organism evidence="2">
    <name type="scientific">Zea mays</name>
    <name type="common">Maize</name>
    <dbReference type="NCBI Taxonomy" id="4577"/>
    <lineage>
        <taxon>Eukaryota</taxon>
        <taxon>Viridiplantae</taxon>
        <taxon>Streptophyta</taxon>
        <taxon>Embryophyta</taxon>
        <taxon>Tracheophyta</taxon>
        <taxon>Spermatophyta</taxon>
        <taxon>Magnoliopsida</taxon>
        <taxon>Liliopsida</taxon>
        <taxon>Poales</taxon>
        <taxon>Poaceae</taxon>
        <taxon>PACMAD clade</taxon>
        <taxon>Panicoideae</taxon>
        <taxon>Andropogonodae</taxon>
        <taxon>Andropogoneae</taxon>
        <taxon>Tripsacinae</taxon>
        <taxon>Zea</taxon>
    </lineage>
</organism>
<feature type="signal peptide" evidence="1">
    <location>
        <begin position="1"/>
        <end position="25"/>
    </location>
</feature>
<evidence type="ECO:0000256" key="1">
    <source>
        <dbReference type="SAM" id="SignalP"/>
    </source>
</evidence>
<feature type="chain" id="PRO_5002939254" evidence="1">
    <location>
        <begin position="26"/>
        <end position="62"/>
    </location>
</feature>
<accession>C4J2S8</accession>
<sequence>MGNKHRNLICPCSLLSCLSVFRFQAIGTGLSWKAPVSRFLKDPGFSKLDFVKSVNKNKFFGV</sequence>
<reference evidence="2" key="2">
    <citation type="submission" date="2012-06" db="EMBL/GenBank/DDBJ databases">
        <authorList>
            <person name="Yu Y."/>
            <person name="Currie J."/>
            <person name="Lomeli R."/>
            <person name="Angelova A."/>
            <person name="Collura K."/>
            <person name="Wissotski M."/>
            <person name="Campos D."/>
            <person name="Kudrna D."/>
            <person name="Golser W."/>
            <person name="Ashely E."/>
            <person name="Descour A."/>
            <person name="Fernandes J."/>
            <person name="Soderlund C."/>
            <person name="Walbot V."/>
        </authorList>
    </citation>
    <scope>NUCLEOTIDE SEQUENCE</scope>
    <source>
        <strain evidence="2">B73</strain>
    </source>
</reference>